<reference evidence="1 2" key="1">
    <citation type="submission" date="2020-05" db="EMBL/GenBank/DDBJ databases">
        <title>Identification and distribution of gene clusters putatively required for synthesis of sphingolipid metabolism inhibitors in phylogenetically diverse species of the filamentous fungus Fusarium.</title>
        <authorList>
            <person name="Kim H.-S."/>
            <person name="Busman M."/>
            <person name="Brown D.W."/>
            <person name="Divon H."/>
            <person name="Uhlig S."/>
            <person name="Proctor R.H."/>
        </authorList>
    </citation>
    <scope>NUCLEOTIDE SEQUENCE [LARGE SCALE GENOMIC DNA]</scope>
    <source>
        <strain evidence="1 2">NRRL 66333</strain>
    </source>
</reference>
<sequence>MGLQTDSTLGIGRNEELKRTVDTLSRELPEALHHLRSDSLRESLTKIETMYDTITDLMETAVTLPEEISNAERDKKLKAIQTRLEDRLKMCSNEIPGILDRINDFLAEDGPRSFLRQSVQKAFDNSNDFVGYYEKSKTSMLNYWVVVVKGIYLLQMAYDAPNVDFSEGMLTIQRQMGKLDNQEQTFKEVVGQNTVRMVERALLRPSSIPVMFLTDEGFGIGPKRLSVPDTTSSYSQKGTADVENAIWV</sequence>
<evidence type="ECO:0000313" key="2">
    <source>
        <dbReference type="Proteomes" id="UP000547976"/>
    </source>
</evidence>
<dbReference type="EMBL" id="JAAOAV010000038">
    <property type="protein sequence ID" value="KAF5609112.1"/>
    <property type="molecule type" value="Genomic_DNA"/>
</dbReference>
<proteinExistence type="predicted"/>
<protein>
    <submittedName>
        <fullName evidence="1">Uncharacterized protein</fullName>
    </submittedName>
</protein>
<comment type="caution">
    <text evidence="1">The sequence shown here is derived from an EMBL/GenBank/DDBJ whole genome shotgun (WGS) entry which is preliminary data.</text>
</comment>
<dbReference type="Proteomes" id="UP000547976">
    <property type="component" value="Unassembled WGS sequence"/>
</dbReference>
<accession>A0A8H5Q6W3</accession>
<dbReference type="RefSeq" id="XP_036540280.1">
    <property type="nucleotide sequence ID" value="XM_036682238.1"/>
</dbReference>
<keyword evidence="2" id="KW-1185">Reference proteome</keyword>
<organism evidence="1 2">
    <name type="scientific">Gibberella subglutinans</name>
    <name type="common">Fusarium subglutinans</name>
    <dbReference type="NCBI Taxonomy" id="42677"/>
    <lineage>
        <taxon>Eukaryota</taxon>
        <taxon>Fungi</taxon>
        <taxon>Dikarya</taxon>
        <taxon>Ascomycota</taxon>
        <taxon>Pezizomycotina</taxon>
        <taxon>Sordariomycetes</taxon>
        <taxon>Hypocreomycetidae</taxon>
        <taxon>Hypocreales</taxon>
        <taxon>Nectriaceae</taxon>
        <taxon>Fusarium</taxon>
        <taxon>Fusarium fujikuroi species complex</taxon>
    </lineage>
</organism>
<gene>
    <name evidence="1" type="ORF">FSUBG_4267</name>
</gene>
<name>A0A8H5Q6W3_GIBSU</name>
<evidence type="ECO:0000313" key="1">
    <source>
        <dbReference type="EMBL" id="KAF5609112.1"/>
    </source>
</evidence>
<dbReference type="OrthoDB" id="5090581at2759"/>
<dbReference type="AlphaFoldDB" id="A0A8H5Q6W3"/>
<dbReference type="GeneID" id="59316956"/>